<proteinExistence type="predicted"/>
<evidence type="ECO:0000313" key="3">
    <source>
        <dbReference type="Proteomes" id="UP000198651"/>
    </source>
</evidence>
<evidence type="ECO:0000256" key="1">
    <source>
        <dbReference type="SAM" id="Phobius"/>
    </source>
</evidence>
<keyword evidence="1" id="KW-0812">Transmembrane</keyword>
<feature type="transmembrane region" description="Helical" evidence="1">
    <location>
        <begin position="21"/>
        <end position="43"/>
    </location>
</feature>
<keyword evidence="1" id="KW-1133">Transmembrane helix</keyword>
<name>A0A0S4M5G8_9BURK</name>
<dbReference type="AlphaFoldDB" id="A0A0S4M5G8"/>
<gene>
    <name evidence="2" type="ORF">Ark11_1421</name>
</gene>
<sequence>MLLIRNFFYRYDFNMISVFSFVARVLCCLSFVLFSGTIFSMYYHGEKADDFSGKLEVVDNNGKNYCYTGALGGLFSVFSDKLYLYLDSCYNSPPIRYDIYGRLSIKLNSFSYCLTYPRDLSSSYYNEKSWLYFSQCDIGDVNQQWEFRGNNIFLRGTELRIQHYNAVFTNSFYGVVCNYSSNCYDDYLVSTDLDKHYSYPDDVSVSLQLRWESESNRGALYYVTANGCKYEYKSDGDSIFYDPHTRRLSYYSYKVKMEHGLIYHVPQKKCLSSPLINSESDFGWVYWEDCNDYIDAIDGVVSRQRWVPIRINGTGFFSGYTNDAVYWQDDRGNYLAVSDYSGTFGYLYVVNRRKIDPHVMGMSPSVFYVSSPSGQDWLSFEAQSFLSSFNDNEKYCSPNYDDSTPSQSYEFGKYFTILKMYAMREDGLYSCRNDSDSDNIICFIQGVNALFIVTHSLDKQPLYPVDYDGTLSKFLETYRHSLSKETEVNIMSDKDHVAFLNSLFDKVLPGRVYSLTKGVGMSVSELIGFIYQSQEGIYAVLAQDQTYKNKRHLFLVLKEFSKKFHGIRILDTNIYHDDISIRDFTDSFYGRESLSEFLYRSHLGVDNIFAFRIINSFEDDHVNPFYPLRDCSGTKNQYLSIDADSSFSVRDTYRCMYHTYDGKLANSRCWYH</sequence>
<dbReference type="Proteomes" id="UP000198651">
    <property type="component" value="Chromosome I"/>
</dbReference>
<protein>
    <submittedName>
        <fullName evidence="2">Putative membrane protein</fullName>
    </submittedName>
</protein>
<dbReference type="EMBL" id="LN906597">
    <property type="protein sequence ID" value="CUT18220.1"/>
    <property type="molecule type" value="Genomic_DNA"/>
</dbReference>
<keyword evidence="1" id="KW-0472">Membrane</keyword>
<evidence type="ECO:0000313" key="2">
    <source>
        <dbReference type="EMBL" id="CUT18220.1"/>
    </source>
</evidence>
<keyword evidence="3" id="KW-1185">Reference proteome</keyword>
<organism evidence="2 3">
    <name type="scientific">Candidatus Ichthyocystis hellenicum</name>
    <dbReference type="NCBI Taxonomy" id="1561003"/>
    <lineage>
        <taxon>Bacteria</taxon>
        <taxon>Pseudomonadati</taxon>
        <taxon>Pseudomonadota</taxon>
        <taxon>Betaproteobacteria</taxon>
        <taxon>Burkholderiales</taxon>
        <taxon>Candidatus Ichthyocystis</taxon>
    </lineage>
</organism>
<reference evidence="3" key="1">
    <citation type="submission" date="2015-11" db="EMBL/GenBank/DDBJ databases">
        <authorList>
            <person name="Seth-Smith H.M.B."/>
        </authorList>
    </citation>
    <scope>NUCLEOTIDE SEQUENCE [LARGE SCALE GENOMIC DNA]</scope>
    <source>
        <strain evidence="3">2013Ark11</strain>
    </source>
</reference>
<accession>A0A0S4M5G8</accession>